<feature type="domain" description="Semialdehyde dehydrogenase NAD-binding" evidence="14">
    <location>
        <begin position="5"/>
        <end position="122"/>
    </location>
</feature>
<dbReference type="NCBIfam" id="NF011456">
    <property type="entry name" value="PRK14874.1"/>
    <property type="match status" value="1"/>
</dbReference>
<dbReference type="PANTHER" id="PTHR46278:SF2">
    <property type="entry name" value="ASPARTATE-SEMIALDEHYDE DEHYDROGENASE"/>
    <property type="match status" value="1"/>
</dbReference>
<feature type="active site" description="Proton acceptor" evidence="13">
    <location>
        <position position="247"/>
    </location>
</feature>
<evidence type="ECO:0000256" key="1">
    <source>
        <dbReference type="ARBA" id="ARBA00010584"/>
    </source>
</evidence>
<dbReference type="InterPro" id="IPR036291">
    <property type="entry name" value="NAD(P)-bd_dom_sf"/>
</dbReference>
<dbReference type="CDD" id="cd18131">
    <property type="entry name" value="ASADH_C_bac_euk_like"/>
    <property type="match status" value="1"/>
</dbReference>
<dbReference type="EMBL" id="KT944070">
    <property type="protein sequence ID" value="ALU64473.1"/>
    <property type="molecule type" value="Genomic_DNA"/>
</dbReference>
<dbReference type="GO" id="GO:0009097">
    <property type="term" value="P:isoleucine biosynthetic process"/>
    <property type="evidence" value="ECO:0007669"/>
    <property type="project" value="UniProtKB-UniRule"/>
</dbReference>
<keyword evidence="7" id="KW-0220">Diaminopimelate biosynthesis</keyword>
<dbReference type="NCBIfam" id="TIGR01296">
    <property type="entry name" value="asd_B"/>
    <property type="match status" value="1"/>
</dbReference>
<evidence type="ECO:0000256" key="12">
    <source>
        <dbReference type="NCBIfam" id="TIGR01296"/>
    </source>
</evidence>
<dbReference type="AlphaFoldDB" id="A0A0U2YUY4"/>
<organism evidence="15">
    <name type="scientific">Rhizobium leguminosarum bv. viciae</name>
    <dbReference type="NCBI Taxonomy" id="387"/>
    <lineage>
        <taxon>Bacteria</taxon>
        <taxon>Pseudomonadati</taxon>
        <taxon>Pseudomonadota</taxon>
        <taxon>Alphaproteobacteria</taxon>
        <taxon>Hyphomicrobiales</taxon>
        <taxon>Rhizobiaceae</taxon>
        <taxon>Rhizobium/Agrobacterium group</taxon>
        <taxon>Rhizobium</taxon>
    </lineage>
</organism>
<dbReference type="Gene3D" id="3.40.50.720">
    <property type="entry name" value="NAD(P)-binding Rossmann-like Domain"/>
    <property type="match status" value="1"/>
</dbReference>
<evidence type="ECO:0000256" key="8">
    <source>
        <dbReference type="ARBA" id="ARBA00023002"/>
    </source>
</evidence>
<dbReference type="EC" id="1.2.1.11" evidence="3 12"/>
<keyword evidence="9" id="KW-0457">Lysine biosynthesis</keyword>
<evidence type="ECO:0000256" key="10">
    <source>
        <dbReference type="ARBA" id="ARBA00023167"/>
    </source>
</evidence>
<dbReference type="GO" id="GO:0051287">
    <property type="term" value="F:NAD binding"/>
    <property type="evidence" value="ECO:0007669"/>
    <property type="project" value="InterPro"/>
</dbReference>
<feature type="active site" description="Acyl-thioester intermediate" evidence="13">
    <location>
        <position position="133"/>
    </location>
</feature>
<protein>
    <recommendedName>
        <fullName evidence="3 12">Aspartate-semialdehyde dehydrogenase</fullName>
        <ecNumber evidence="3 12">1.2.1.11</ecNumber>
    </recommendedName>
</protein>
<dbReference type="SUPFAM" id="SSF55347">
    <property type="entry name" value="Glyceraldehyde-3-phosphate dehydrogenase-like, C-terminal domain"/>
    <property type="match status" value="1"/>
</dbReference>
<keyword evidence="10" id="KW-0486">Methionine biosynthesis</keyword>
<dbReference type="PIRSF" id="PIRSF000148">
    <property type="entry name" value="ASA_dh"/>
    <property type="match status" value="1"/>
</dbReference>
<comment type="catalytic activity">
    <reaction evidence="11">
        <text>L-aspartate 4-semialdehyde + phosphate + NADP(+) = 4-phospho-L-aspartate + NADPH + H(+)</text>
        <dbReference type="Rhea" id="RHEA:24284"/>
        <dbReference type="ChEBI" id="CHEBI:15378"/>
        <dbReference type="ChEBI" id="CHEBI:43474"/>
        <dbReference type="ChEBI" id="CHEBI:57535"/>
        <dbReference type="ChEBI" id="CHEBI:57783"/>
        <dbReference type="ChEBI" id="CHEBI:58349"/>
        <dbReference type="ChEBI" id="CHEBI:537519"/>
        <dbReference type="EC" id="1.2.1.11"/>
    </reaction>
</comment>
<keyword evidence="5" id="KW-0791">Threonine biosynthesis</keyword>
<dbReference type="PANTHER" id="PTHR46278">
    <property type="entry name" value="DEHYDROGENASE, PUTATIVE-RELATED"/>
    <property type="match status" value="1"/>
</dbReference>
<evidence type="ECO:0000256" key="7">
    <source>
        <dbReference type="ARBA" id="ARBA00022915"/>
    </source>
</evidence>
<reference evidence="15" key="1">
    <citation type="submission" date="2015-10" db="EMBL/GenBank/DDBJ databases">
        <title>Comparative analysis of sym-gene organization in Rhizobium leguminosarum bv. viciae strains, isolated from different host plants and demonstrating clear differences in symbiotic specificity.</title>
        <authorList>
            <person name="Chirak E.R."/>
            <person name="Kimeklis A.K."/>
            <person name="Andronov E.E."/>
        </authorList>
    </citation>
    <scope>NUCLEOTIDE SEQUENCE</scope>
    <source>
        <strain evidence="15">Vaf12</strain>
    </source>
</reference>
<evidence type="ECO:0000256" key="4">
    <source>
        <dbReference type="ARBA" id="ARBA00022605"/>
    </source>
</evidence>
<evidence type="ECO:0000256" key="9">
    <source>
        <dbReference type="ARBA" id="ARBA00023154"/>
    </source>
</evidence>
<dbReference type="Gene3D" id="3.30.360.10">
    <property type="entry name" value="Dihydrodipicolinate Reductase, domain 2"/>
    <property type="match status" value="1"/>
</dbReference>
<dbReference type="GO" id="GO:0004073">
    <property type="term" value="F:aspartate-semialdehyde dehydrogenase activity"/>
    <property type="evidence" value="ECO:0007669"/>
    <property type="project" value="UniProtKB-UniRule"/>
</dbReference>
<dbReference type="InterPro" id="IPR000534">
    <property type="entry name" value="Semialdehyde_DH_NAD-bd"/>
</dbReference>
<dbReference type="GO" id="GO:0009086">
    <property type="term" value="P:methionine biosynthetic process"/>
    <property type="evidence" value="ECO:0007669"/>
    <property type="project" value="UniProtKB-UniRule"/>
</dbReference>
<keyword evidence="8 15" id="KW-0560">Oxidoreductase</keyword>
<dbReference type="GO" id="GO:0019877">
    <property type="term" value="P:diaminopimelate biosynthetic process"/>
    <property type="evidence" value="ECO:0007669"/>
    <property type="project" value="UniProtKB-KW"/>
</dbReference>
<proteinExistence type="inferred from homology"/>
<dbReference type="InterPro" id="IPR005986">
    <property type="entry name" value="Asp_semialdehyde_DH_beta"/>
</dbReference>
<dbReference type="SUPFAM" id="SSF51735">
    <property type="entry name" value="NAD(P)-binding Rossmann-fold domains"/>
    <property type="match status" value="1"/>
</dbReference>
<comment type="similarity">
    <text evidence="1">Belongs to the aspartate-semialdehyde dehydrogenase family.</text>
</comment>
<evidence type="ECO:0000259" key="14">
    <source>
        <dbReference type="SMART" id="SM00859"/>
    </source>
</evidence>
<name>A0A0U2YUY4_RHILV</name>
<dbReference type="GO" id="GO:0046983">
    <property type="term" value="F:protein dimerization activity"/>
    <property type="evidence" value="ECO:0007669"/>
    <property type="project" value="InterPro"/>
</dbReference>
<evidence type="ECO:0000256" key="2">
    <source>
        <dbReference type="ARBA" id="ARBA00011738"/>
    </source>
</evidence>
<dbReference type="GO" id="GO:0009088">
    <property type="term" value="P:threonine biosynthetic process"/>
    <property type="evidence" value="ECO:0007669"/>
    <property type="project" value="UniProtKB-UniRule"/>
</dbReference>
<dbReference type="Pfam" id="PF02774">
    <property type="entry name" value="Semialdhyde_dhC"/>
    <property type="match status" value="1"/>
</dbReference>
<evidence type="ECO:0000256" key="13">
    <source>
        <dbReference type="PIRSR" id="PIRSR000148-1"/>
    </source>
</evidence>
<dbReference type="InterPro" id="IPR012280">
    <property type="entry name" value="Semialdhyde_DH_dimer_dom"/>
</dbReference>
<evidence type="ECO:0000256" key="5">
    <source>
        <dbReference type="ARBA" id="ARBA00022697"/>
    </source>
</evidence>
<evidence type="ECO:0000256" key="3">
    <source>
        <dbReference type="ARBA" id="ARBA00013120"/>
    </source>
</evidence>
<accession>A0A0U2YUY4</accession>
<evidence type="ECO:0000313" key="15">
    <source>
        <dbReference type="EMBL" id="ALU64473.1"/>
    </source>
</evidence>
<evidence type="ECO:0000256" key="6">
    <source>
        <dbReference type="ARBA" id="ARBA00022857"/>
    </source>
</evidence>
<dbReference type="SMART" id="SM00859">
    <property type="entry name" value="Semialdhyde_dh"/>
    <property type="match status" value="1"/>
</dbReference>
<dbReference type="Pfam" id="PF01118">
    <property type="entry name" value="Semialdhyde_dh"/>
    <property type="match status" value="1"/>
</dbReference>
<sequence>MRALDISVVGATGAVGTALIKLLEKSEIAINRLRLFSSSSGARQFKFRDQTYLVEALRDIGDIADTKTDIAFFCAGGDVSAKWGAPFASQGTLVIDTSNSFRMDPDVPLIVPQVNARSLTVRPPSGIVANPDCSTIQLVRALRPLIATFDIHQIILTTYQAASGMGLLGCKELLNGAEAVLEGSAGPPSERFPVPLAFNVIPQIGEISREGVALEERKLVQESRKIFGMPHLQLTATCVRVPVKTGHSEAVYVEFDDHVRLEQVRELLANEPGVRLYADEIRDGYPTPRFLGDPADVHVGRVRVNPENPRGLWMWVVADNLQVGAALNALLIAQLAIANNLIGEHEDCQVRGSSFRDPCNTLESLGI</sequence>
<keyword evidence="6" id="KW-0521">NADP</keyword>
<dbReference type="GO" id="GO:0050661">
    <property type="term" value="F:NADP binding"/>
    <property type="evidence" value="ECO:0007669"/>
    <property type="project" value="InterPro"/>
</dbReference>
<comment type="subunit">
    <text evidence="2">Homodimer.</text>
</comment>
<dbReference type="GO" id="GO:0009089">
    <property type="term" value="P:lysine biosynthetic process via diaminopimelate"/>
    <property type="evidence" value="ECO:0007669"/>
    <property type="project" value="UniProtKB-UniRule"/>
</dbReference>
<evidence type="ECO:0000256" key="11">
    <source>
        <dbReference type="ARBA" id="ARBA00047891"/>
    </source>
</evidence>
<keyword evidence="4" id="KW-0028">Amino-acid biosynthesis</keyword>